<name>A0ABU1Z9R1_9BURK</name>
<sequence>MPRSPAADLGDDPPSSTPDPENTNEPFRRFCHRPHRCAPAQCLRLRAPAGSSNAFDADAMAKNTERAMAACGAGNVKEVNAKSFVCK</sequence>
<protein>
    <submittedName>
        <fullName evidence="2">Type IV pilus biogenesis protein CpaD/CtpE</fullName>
    </submittedName>
</protein>
<feature type="region of interest" description="Disordered" evidence="1">
    <location>
        <begin position="1"/>
        <end position="27"/>
    </location>
</feature>
<dbReference type="RefSeq" id="WP_310345432.1">
    <property type="nucleotide sequence ID" value="NZ_JAVDXQ010000003.1"/>
</dbReference>
<reference evidence="2 3" key="1">
    <citation type="submission" date="2023-07" db="EMBL/GenBank/DDBJ databases">
        <title>Sorghum-associated microbial communities from plants grown in Nebraska, USA.</title>
        <authorList>
            <person name="Schachtman D."/>
        </authorList>
    </citation>
    <scope>NUCLEOTIDE SEQUENCE [LARGE SCALE GENOMIC DNA]</scope>
    <source>
        <strain evidence="2 3">BE310</strain>
    </source>
</reference>
<evidence type="ECO:0000313" key="3">
    <source>
        <dbReference type="Proteomes" id="UP001180536"/>
    </source>
</evidence>
<dbReference type="EMBL" id="JAVDXQ010000003">
    <property type="protein sequence ID" value="MDR7297363.1"/>
    <property type="molecule type" value="Genomic_DNA"/>
</dbReference>
<evidence type="ECO:0000313" key="2">
    <source>
        <dbReference type="EMBL" id="MDR7297363.1"/>
    </source>
</evidence>
<keyword evidence="3" id="KW-1185">Reference proteome</keyword>
<gene>
    <name evidence="2" type="ORF">J2X16_002710</name>
</gene>
<organism evidence="2 3">
    <name type="scientific">Pelomonas aquatica</name>
    <dbReference type="NCBI Taxonomy" id="431058"/>
    <lineage>
        <taxon>Bacteria</taxon>
        <taxon>Pseudomonadati</taxon>
        <taxon>Pseudomonadota</taxon>
        <taxon>Betaproteobacteria</taxon>
        <taxon>Burkholderiales</taxon>
        <taxon>Sphaerotilaceae</taxon>
        <taxon>Roseateles</taxon>
    </lineage>
</organism>
<dbReference type="Proteomes" id="UP001180536">
    <property type="component" value="Unassembled WGS sequence"/>
</dbReference>
<proteinExistence type="predicted"/>
<evidence type="ECO:0000256" key="1">
    <source>
        <dbReference type="SAM" id="MobiDB-lite"/>
    </source>
</evidence>
<accession>A0ABU1Z9R1</accession>
<comment type="caution">
    <text evidence="2">The sequence shown here is derived from an EMBL/GenBank/DDBJ whole genome shotgun (WGS) entry which is preliminary data.</text>
</comment>